<dbReference type="SUPFAM" id="SSF53756">
    <property type="entry name" value="UDP-Glycosyltransferase/glycogen phosphorylase"/>
    <property type="match status" value="1"/>
</dbReference>
<sequence length="224" mass="25647">MHARYVAEHLAQHADVEVLTTCATNYITWSNDHSPGIEHLNGVPVRRFKVSRERNVEDFGRRSVQVFEKQHSVAAELHWLRSEGPTCPALINHLRRHETDYDYCIFFSFRYYHAYHGIRVTAGRAVLVPTAERDPVLGLRIFGDCFRGVRALMYNSHEERALIQDVSNNASVPNVVVGIGSEVPTDPQPARFRRATGIEGPTIIYVGRIDENKGCHELFEYFQR</sequence>
<proteinExistence type="predicted"/>
<name>A0A381RJN9_9ZZZZ</name>
<dbReference type="EMBL" id="UINC01001951">
    <property type="protein sequence ID" value="SUZ91149.1"/>
    <property type="molecule type" value="Genomic_DNA"/>
</dbReference>
<feature type="non-terminal residue" evidence="1">
    <location>
        <position position="224"/>
    </location>
</feature>
<evidence type="ECO:0000313" key="1">
    <source>
        <dbReference type="EMBL" id="SUZ91149.1"/>
    </source>
</evidence>
<gene>
    <name evidence="1" type="ORF">METZ01_LOCUS44003</name>
</gene>
<dbReference type="Gene3D" id="3.40.50.2000">
    <property type="entry name" value="Glycogen Phosphorylase B"/>
    <property type="match status" value="2"/>
</dbReference>
<reference evidence="1" key="1">
    <citation type="submission" date="2018-05" db="EMBL/GenBank/DDBJ databases">
        <authorList>
            <person name="Lanie J.A."/>
            <person name="Ng W.-L."/>
            <person name="Kazmierczak K.M."/>
            <person name="Andrzejewski T.M."/>
            <person name="Davidsen T.M."/>
            <person name="Wayne K.J."/>
            <person name="Tettelin H."/>
            <person name="Glass J.I."/>
            <person name="Rusch D."/>
            <person name="Podicherti R."/>
            <person name="Tsui H.-C.T."/>
            <person name="Winkler M.E."/>
        </authorList>
    </citation>
    <scope>NUCLEOTIDE SEQUENCE</scope>
</reference>
<evidence type="ECO:0008006" key="2">
    <source>
        <dbReference type="Google" id="ProtNLM"/>
    </source>
</evidence>
<dbReference type="AlphaFoldDB" id="A0A381RJN9"/>
<protein>
    <recommendedName>
        <fullName evidence="2">Glycosyl transferase family 1 domain-containing protein</fullName>
    </recommendedName>
</protein>
<organism evidence="1">
    <name type="scientific">marine metagenome</name>
    <dbReference type="NCBI Taxonomy" id="408172"/>
    <lineage>
        <taxon>unclassified sequences</taxon>
        <taxon>metagenomes</taxon>
        <taxon>ecological metagenomes</taxon>
    </lineage>
</organism>
<accession>A0A381RJN9</accession>